<feature type="chain" id="PRO_5018112800" description="DUF2066 domain-containing protein" evidence="1">
    <location>
        <begin position="20"/>
        <end position="301"/>
    </location>
</feature>
<organism evidence="2 3">
    <name type="scientific">Xanthobacter tagetidis</name>
    <dbReference type="NCBI Taxonomy" id="60216"/>
    <lineage>
        <taxon>Bacteria</taxon>
        <taxon>Pseudomonadati</taxon>
        <taxon>Pseudomonadota</taxon>
        <taxon>Alphaproteobacteria</taxon>
        <taxon>Hyphomicrobiales</taxon>
        <taxon>Xanthobacteraceae</taxon>
        <taxon>Xanthobacter</taxon>
    </lineage>
</organism>
<protein>
    <recommendedName>
        <fullName evidence="4">DUF2066 domain-containing protein</fullName>
    </recommendedName>
</protein>
<evidence type="ECO:0000256" key="1">
    <source>
        <dbReference type="SAM" id="SignalP"/>
    </source>
</evidence>
<sequence>MVRPLAFALLLAAGLPAAAAADALSDYVAARDKAIAQSITAAKAGKSGDEAVMKREEAAMKDLAKRLAAVLGPLKFKGLGAPEYSMHVFVYGESDPARQLDGLRFADKDFNTRIVVTPDSVFRTWLAARAKDEGAPAELGKGVKAAMTTSEFYGEAIGFDGGFFQPYMELPVAAAPGEEAYAVLGQQVDSPPGNTMPNEIAIVRIADGKAMAGITIAKLGAKPIAACEAVWKPFQTKADALQKAVEKDNKEQDPRWDEITKIQDEGSNAFRACFAKEAASQPFMAAAVKRAEGLLATARGQ</sequence>
<evidence type="ECO:0008006" key="4">
    <source>
        <dbReference type="Google" id="ProtNLM"/>
    </source>
</evidence>
<evidence type="ECO:0000313" key="3">
    <source>
        <dbReference type="Proteomes" id="UP000269692"/>
    </source>
</evidence>
<dbReference type="AlphaFoldDB" id="A0A3L7A7Q8"/>
<dbReference type="Proteomes" id="UP000269692">
    <property type="component" value="Unassembled WGS sequence"/>
</dbReference>
<gene>
    <name evidence="2" type="ORF">D9R14_16615</name>
</gene>
<comment type="caution">
    <text evidence="2">The sequence shown here is derived from an EMBL/GenBank/DDBJ whole genome shotgun (WGS) entry which is preliminary data.</text>
</comment>
<proteinExistence type="predicted"/>
<keyword evidence="1" id="KW-0732">Signal</keyword>
<evidence type="ECO:0000313" key="2">
    <source>
        <dbReference type="EMBL" id="RLP75392.1"/>
    </source>
</evidence>
<name>A0A3L7A7Q8_9HYPH</name>
<dbReference type="EMBL" id="RCTF01000015">
    <property type="protein sequence ID" value="RLP75392.1"/>
    <property type="molecule type" value="Genomic_DNA"/>
</dbReference>
<keyword evidence="3" id="KW-1185">Reference proteome</keyword>
<reference evidence="2 3" key="1">
    <citation type="submission" date="2018-10" db="EMBL/GenBank/DDBJ databases">
        <title>Xanthobacter tagetidis genome sequencing and assembly.</title>
        <authorList>
            <person name="Maclea K.S."/>
            <person name="Goen A.E."/>
            <person name="Fatima S.A."/>
        </authorList>
    </citation>
    <scope>NUCLEOTIDE SEQUENCE [LARGE SCALE GENOMIC DNA]</scope>
    <source>
        <strain evidence="2 3">ATCC 700314</strain>
    </source>
</reference>
<accession>A0A3L7A7Q8</accession>
<feature type="signal peptide" evidence="1">
    <location>
        <begin position="1"/>
        <end position="19"/>
    </location>
</feature>